<dbReference type="EMBL" id="JBFDAA010000015">
    <property type="protein sequence ID" value="KAL1117912.1"/>
    <property type="molecule type" value="Genomic_DNA"/>
</dbReference>
<name>A0ABD0Y3U3_9HEMI</name>
<comment type="similarity">
    <text evidence="2 5">Belongs to the GINS1/PSF1 family.</text>
</comment>
<evidence type="ECO:0000259" key="6">
    <source>
        <dbReference type="Pfam" id="PF05916"/>
    </source>
</evidence>
<evidence type="ECO:0000256" key="1">
    <source>
        <dbReference type="ARBA" id="ARBA00004123"/>
    </source>
</evidence>
<dbReference type="InterPro" id="IPR005339">
    <property type="entry name" value="GINS_Psf1"/>
</dbReference>
<evidence type="ECO:0000259" key="7">
    <source>
        <dbReference type="Pfam" id="PF24997"/>
    </source>
</evidence>
<feature type="domain" description="GINS subunit" evidence="6">
    <location>
        <begin position="6"/>
        <end position="93"/>
    </location>
</feature>
<dbReference type="Proteomes" id="UP001558652">
    <property type="component" value="Unassembled WGS sequence"/>
</dbReference>
<dbReference type="CDD" id="cd21696">
    <property type="entry name" value="GINS_B_Psf1"/>
    <property type="match status" value="1"/>
</dbReference>
<keyword evidence="9" id="KW-1185">Reference proteome</keyword>
<proteinExistence type="inferred from homology"/>
<comment type="function">
    <text evidence="5">Required for correct functioning of the GINS complex, a complex that plays an essential role in the initiation of DNA replication, and progression of DNA replication forks. GINS complex seems to bind preferentially to single-stranded DNA.</text>
</comment>
<comment type="subcellular location">
    <subcellularLocation>
        <location evidence="1 5">Nucleus</location>
    </subcellularLocation>
</comment>
<evidence type="ECO:0000256" key="3">
    <source>
        <dbReference type="ARBA" id="ARBA00022705"/>
    </source>
</evidence>
<dbReference type="InterPro" id="IPR056783">
    <property type="entry name" value="PSF1_C"/>
</dbReference>
<dbReference type="Pfam" id="PF05916">
    <property type="entry name" value="Sld5"/>
    <property type="match status" value="1"/>
</dbReference>
<dbReference type="Gene3D" id="1.20.58.1030">
    <property type="match status" value="1"/>
</dbReference>
<keyword evidence="3 5" id="KW-0235">DNA replication</keyword>
<dbReference type="GO" id="GO:0006260">
    <property type="term" value="P:DNA replication"/>
    <property type="evidence" value="ECO:0007669"/>
    <property type="project" value="UniProtKB-KW"/>
</dbReference>
<keyword evidence="4 5" id="KW-0539">Nucleus</keyword>
<reference evidence="8 9" key="1">
    <citation type="submission" date="2024-07" db="EMBL/GenBank/DDBJ databases">
        <title>Chromosome-level genome assembly of the water stick insect Ranatra chinensis (Heteroptera: Nepidae).</title>
        <authorList>
            <person name="Liu X."/>
        </authorList>
    </citation>
    <scope>NUCLEOTIDE SEQUENCE [LARGE SCALE GENOMIC DNA]</scope>
    <source>
        <strain evidence="8">Cailab_2021Rc</strain>
        <tissue evidence="8">Muscle</tissue>
    </source>
</reference>
<evidence type="ECO:0000256" key="2">
    <source>
        <dbReference type="ARBA" id="ARBA00006677"/>
    </source>
</evidence>
<comment type="caution">
    <text evidence="8">The sequence shown here is derived from an EMBL/GenBank/DDBJ whole genome shotgun (WGS) entry which is preliminary data.</text>
</comment>
<gene>
    <name evidence="8" type="ORF">AAG570_004225</name>
</gene>
<dbReference type="InterPro" id="IPR036224">
    <property type="entry name" value="GINS_bundle-like_dom_sf"/>
</dbReference>
<evidence type="ECO:0000256" key="4">
    <source>
        <dbReference type="ARBA" id="ARBA00023242"/>
    </source>
</evidence>
<dbReference type="PANTHER" id="PTHR12914:SF2">
    <property type="entry name" value="DNA REPLICATION COMPLEX GINS PROTEIN PSF1"/>
    <property type="match status" value="1"/>
</dbReference>
<evidence type="ECO:0000313" key="8">
    <source>
        <dbReference type="EMBL" id="KAL1117912.1"/>
    </source>
</evidence>
<dbReference type="PANTHER" id="PTHR12914">
    <property type="entry name" value="PARTNER OF SLD5"/>
    <property type="match status" value="1"/>
</dbReference>
<accession>A0ABD0Y3U3</accession>
<evidence type="ECO:0000313" key="9">
    <source>
        <dbReference type="Proteomes" id="UP001558652"/>
    </source>
</evidence>
<dbReference type="InterPro" id="IPR021151">
    <property type="entry name" value="GINS_A"/>
</dbReference>
<organism evidence="8 9">
    <name type="scientific">Ranatra chinensis</name>
    <dbReference type="NCBI Taxonomy" id="642074"/>
    <lineage>
        <taxon>Eukaryota</taxon>
        <taxon>Metazoa</taxon>
        <taxon>Ecdysozoa</taxon>
        <taxon>Arthropoda</taxon>
        <taxon>Hexapoda</taxon>
        <taxon>Insecta</taxon>
        <taxon>Pterygota</taxon>
        <taxon>Neoptera</taxon>
        <taxon>Paraneoptera</taxon>
        <taxon>Hemiptera</taxon>
        <taxon>Heteroptera</taxon>
        <taxon>Panheteroptera</taxon>
        <taxon>Nepomorpha</taxon>
        <taxon>Nepidae</taxon>
        <taxon>Ranatrinae</taxon>
        <taxon>Ranatra</taxon>
    </lineage>
</organism>
<protein>
    <recommendedName>
        <fullName evidence="5">DNA replication complex GINS protein PSF1</fullName>
    </recommendedName>
</protein>
<comment type="subunit">
    <text evidence="5">Component of the GINS complex.</text>
</comment>
<dbReference type="CDD" id="cd11710">
    <property type="entry name" value="GINS_A_psf1"/>
    <property type="match status" value="1"/>
</dbReference>
<feature type="domain" description="DNA replication complex GINS protein PSF1 C-terminal" evidence="7">
    <location>
        <begin position="109"/>
        <end position="158"/>
    </location>
</feature>
<sequence length="160" mass="18798">MREMSQFIEEAMSSTYHPVTNNFMMGVRCRQAALERNKRCLLAYQWNRMERLRKMRWEFGSILPPDIKSNLSDAEVGWFNKYSKCLATYMKSIGGQNGLNITQDMKPPKDLYIEVRCLTDYGKLELEDGEVIVLYKNSQHLMPRSHCEHLIRQGILEQVD</sequence>
<evidence type="ECO:0000256" key="5">
    <source>
        <dbReference type="RuleBase" id="RU368085"/>
    </source>
</evidence>
<dbReference type="SUPFAM" id="SSF158573">
    <property type="entry name" value="GINS helical bundle-like"/>
    <property type="match status" value="1"/>
</dbReference>
<dbReference type="Pfam" id="PF24997">
    <property type="entry name" value="PSF1_C"/>
    <property type="match status" value="1"/>
</dbReference>
<dbReference type="AlphaFoldDB" id="A0ABD0Y3U3"/>
<dbReference type="GO" id="GO:0000811">
    <property type="term" value="C:GINS complex"/>
    <property type="evidence" value="ECO:0007669"/>
    <property type="project" value="UniProtKB-UniRule"/>
</dbReference>